<keyword evidence="1" id="KW-0732">Signal</keyword>
<name>A0A8H6L608_9LECA</name>
<feature type="signal peptide" evidence="1">
    <location>
        <begin position="1"/>
        <end position="16"/>
    </location>
</feature>
<evidence type="ECO:0000313" key="3">
    <source>
        <dbReference type="Proteomes" id="UP000578531"/>
    </source>
</evidence>
<evidence type="ECO:0000256" key="1">
    <source>
        <dbReference type="SAM" id="SignalP"/>
    </source>
</evidence>
<dbReference type="EMBL" id="JACCJC010000017">
    <property type="protein sequence ID" value="KAF6236831.1"/>
    <property type="molecule type" value="Genomic_DNA"/>
</dbReference>
<dbReference type="Proteomes" id="UP000578531">
    <property type="component" value="Unassembled WGS sequence"/>
</dbReference>
<protein>
    <submittedName>
        <fullName evidence="2">Uncharacterized protein</fullName>
    </submittedName>
</protein>
<dbReference type="RefSeq" id="XP_037166164.1">
    <property type="nucleotide sequence ID" value="XM_037307040.1"/>
</dbReference>
<dbReference type="OrthoDB" id="1720422at2759"/>
<proteinExistence type="predicted"/>
<sequence length="306" mass="34773">MPAIFILLFALPLSREDRTDYTRSHAEAKGVSDKGAITAEQLHPGTISRLYVASRRRVSKYWRDVASPVLFETLVIEAEEDAIQDLDSRPYDSLKETRFECLHLVRHFKIHAVFHRIIEDRRLHGVYPGGEYEWEETGVDALRIEMLPLLAQLKPRALRSFRWDLGCCMPKEILGVEGHLQQEQPEIDSLSLNTGAPTDRNWLFHGGDYTIPPPAPRSFSWTGARLASELESLRVFLAANRSILETLELDFIDRNSVNPACQTRLASEDPLHLYYTRLTSSAGSIHQLLSRAYHSLTLGRLSAVEP</sequence>
<evidence type="ECO:0000313" key="2">
    <source>
        <dbReference type="EMBL" id="KAF6236831.1"/>
    </source>
</evidence>
<organism evidence="2 3">
    <name type="scientific">Letharia columbiana</name>
    <dbReference type="NCBI Taxonomy" id="112416"/>
    <lineage>
        <taxon>Eukaryota</taxon>
        <taxon>Fungi</taxon>
        <taxon>Dikarya</taxon>
        <taxon>Ascomycota</taxon>
        <taxon>Pezizomycotina</taxon>
        <taxon>Lecanoromycetes</taxon>
        <taxon>OSLEUM clade</taxon>
        <taxon>Lecanoromycetidae</taxon>
        <taxon>Lecanorales</taxon>
        <taxon>Lecanorineae</taxon>
        <taxon>Parmeliaceae</taxon>
        <taxon>Letharia</taxon>
    </lineage>
</organism>
<gene>
    <name evidence="2" type="ORF">HO173_005122</name>
</gene>
<comment type="caution">
    <text evidence="2">The sequence shown here is derived from an EMBL/GenBank/DDBJ whole genome shotgun (WGS) entry which is preliminary data.</text>
</comment>
<reference evidence="2 3" key="1">
    <citation type="journal article" date="2020" name="Genomics">
        <title>Complete, high-quality genomes from long-read metagenomic sequencing of two wolf lichen thalli reveals enigmatic genome architecture.</title>
        <authorList>
            <person name="McKenzie S.K."/>
            <person name="Walston R.F."/>
            <person name="Allen J.L."/>
        </authorList>
    </citation>
    <scope>NUCLEOTIDE SEQUENCE [LARGE SCALE GENOMIC DNA]</scope>
    <source>
        <strain evidence="2">WasteWater2</strain>
    </source>
</reference>
<feature type="chain" id="PRO_5034272145" evidence="1">
    <location>
        <begin position="17"/>
        <end position="306"/>
    </location>
</feature>
<keyword evidence="3" id="KW-1185">Reference proteome</keyword>
<accession>A0A8H6L608</accession>
<dbReference type="GeneID" id="59286786"/>
<dbReference type="AlphaFoldDB" id="A0A8H6L608"/>